<evidence type="ECO:0000256" key="3">
    <source>
        <dbReference type="ARBA" id="ARBA00022692"/>
    </source>
</evidence>
<keyword evidence="11" id="KW-1185">Reference proteome</keyword>
<keyword evidence="6 8" id="KW-0472">Membrane</keyword>
<evidence type="ECO:0000256" key="9">
    <source>
        <dbReference type="SAM" id="SignalP"/>
    </source>
</evidence>
<comment type="similarity">
    <text evidence="8">Belongs to the MntP (TC 9.B.29) family.</text>
</comment>
<evidence type="ECO:0000256" key="6">
    <source>
        <dbReference type="ARBA" id="ARBA00023136"/>
    </source>
</evidence>
<sequence length="201" mass="20642">MTGLITLFALALSLSVDAFAASLGKGAAERKIGLLDAARIGAVFGGMEAVMPLIGYTIGIALASWVAGVDHWIAFVLLSAVGLHMIWEALSGNIEADFDDATNSVAPGMARKGPKWLHLVLAAFATSIDALVVGVSLAMMDVNIIVAVVIIGCVTAVMATMGVLIGRKAGERLGHWAEVVGGVVLIAIGSLILWQHLTAAG</sequence>
<evidence type="ECO:0000313" key="11">
    <source>
        <dbReference type="Proteomes" id="UP000628854"/>
    </source>
</evidence>
<dbReference type="PANTHER" id="PTHR35529">
    <property type="entry name" value="MANGANESE EFFLUX PUMP MNTP-RELATED"/>
    <property type="match status" value="1"/>
</dbReference>
<proteinExistence type="inferred from homology"/>
<keyword evidence="9" id="KW-0732">Signal</keyword>
<name>A0ABQ1JJN1_9PROT</name>
<feature type="signal peptide" evidence="9">
    <location>
        <begin position="1"/>
        <end position="20"/>
    </location>
</feature>
<dbReference type="Proteomes" id="UP000628854">
    <property type="component" value="Unassembled WGS sequence"/>
</dbReference>
<dbReference type="HAMAP" id="MF_01521">
    <property type="entry name" value="MntP_pump"/>
    <property type="match status" value="1"/>
</dbReference>
<dbReference type="Pfam" id="PF02659">
    <property type="entry name" value="Mntp"/>
    <property type="match status" value="1"/>
</dbReference>
<keyword evidence="2 8" id="KW-1003">Cell membrane</keyword>
<feature type="transmembrane region" description="Helical" evidence="8">
    <location>
        <begin position="144"/>
        <end position="164"/>
    </location>
</feature>
<comment type="caution">
    <text evidence="10">The sequence shown here is derived from an EMBL/GenBank/DDBJ whole genome shotgun (WGS) entry which is preliminary data.</text>
</comment>
<feature type="transmembrane region" description="Helical" evidence="8">
    <location>
        <begin position="176"/>
        <end position="197"/>
    </location>
</feature>
<dbReference type="InterPro" id="IPR003810">
    <property type="entry name" value="Mntp/YtaF"/>
</dbReference>
<accession>A0ABQ1JJN1</accession>
<keyword evidence="7 8" id="KW-0464">Manganese</keyword>
<protein>
    <recommendedName>
        <fullName evidence="8">Putative manganese efflux pump MntP</fullName>
    </recommendedName>
</protein>
<evidence type="ECO:0000256" key="2">
    <source>
        <dbReference type="ARBA" id="ARBA00022475"/>
    </source>
</evidence>
<comment type="function">
    <text evidence="8">Probably functions as a manganese efflux pump.</text>
</comment>
<feature type="chain" id="PRO_5047242172" description="Putative manganese efflux pump MntP" evidence="9">
    <location>
        <begin position="21"/>
        <end position="201"/>
    </location>
</feature>
<gene>
    <name evidence="8 10" type="primary">mntP</name>
    <name evidence="10" type="ORF">GCM10011503_18350</name>
</gene>
<evidence type="ECO:0000256" key="5">
    <source>
        <dbReference type="ARBA" id="ARBA00023065"/>
    </source>
</evidence>
<keyword evidence="1 8" id="KW-0813">Transport</keyword>
<keyword evidence="4 8" id="KW-1133">Transmembrane helix</keyword>
<organism evidence="10 11">
    <name type="scientific">Henriciella pelagia</name>
    <dbReference type="NCBI Taxonomy" id="1977912"/>
    <lineage>
        <taxon>Bacteria</taxon>
        <taxon>Pseudomonadati</taxon>
        <taxon>Pseudomonadota</taxon>
        <taxon>Alphaproteobacteria</taxon>
        <taxon>Hyphomonadales</taxon>
        <taxon>Hyphomonadaceae</taxon>
        <taxon>Henriciella</taxon>
    </lineage>
</organism>
<comment type="caution">
    <text evidence="8">Lacks conserved residue(s) required for the propagation of feature annotation.</text>
</comment>
<dbReference type="InterPro" id="IPR022929">
    <property type="entry name" value="Put_MntP"/>
</dbReference>
<evidence type="ECO:0000256" key="8">
    <source>
        <dbReference type="HAMAP-Rule" id="MF_01521"/>
    </source>
</evidence>
<comment type="subcellular location">
    <subcellularLocation>
        <location evidence="8">Cell membrane</location>
        <topology evidence="8">Multi-pass membrane protein</topology>
    </subcellularLocation>
</comment>
<dbReference type="RefSeq" id="WP_084392725.1">
    <property type="nucleotide sequence ID" value="NZ_BMKF01000002.1"/>
</dbReference>
<reference evidence="11" key="1">
    <citation type="journal article" date="2019" name="Int. J. Syst. Evol. Microbiol.">
        <title>The Global Catalogue of Microorganisms (GCM) 10K type strain sequencing project: providing services to taxonomists for standard genome sequencing and annotation.</title>
        <authorList>
            <consortium name="The Broad Institute Genomics Platform"/>
            <consortium name="The Broad Institute Genome Sequencing Center for Infectious Disease"/>
            <person name="Wu L."/>
            <person name="Ma J."/>
        </authorList>
    </citation>
    <scope>NUCLEOTIDE SEQUENCE [LARGE SCALE GENOMIC DNA]</scope>
    <source>
        <strain evidence="11">CGMCC 1.15928</strain>
    </source>
</reference>
<evidence type="ECO:0000256" key="7">
    <source>
        <dbReference type="ARBA" id="ARBA00023211"/>
    </source>
</evidence>
<dbReference type="PANTHER" id="PTHR35529:SF1">
    <property type="entry name" value="MANGANESE EFFLUX PUMP MNTP-RELATED"/>
    <property type="match status" value="1"/>
</dbReference>
<evidence type="ECO:0000256" key="1">
    <source>
        <dbReference type="ARBA" id="ARBA00022448"/>
    </source>
</evidence>
<keyword evidence="5 8" id="KW-0406">Ion transport</keyword>
<evidence type="ECO:0000256" key="4">
    <source>
        <dbReference type="ARBA" id="ARBA00022989"/>
    </source>
</evidence>
<dbReference type="EMBL" id="BMKF01000002">
    <property type="protein sequence ID" value="GGB70004.1"/>
    <property type="molecule type" value="Genomic_DNA"/>
</dbReference>
<evidence type="ECO:0000313" key="10">
    <source>
        <dbReference type="EMBL" id="GGB70004.1"/>
    </source>
</evidence>
<feature type="transmembrane region" description="Helical" evidence="8">
    <location>
        <begin position="116"/>
        <end position="138"/>
    </location>
</feature>
<keyword evidence="3 8" id="KW-0812">Transmembrane</keyword>